<evidence type="ECO:0000256" key="2">
    <source>
        <dbReference type="ARBA" id="ARBA00005695"/>
    </source>
</evidence>
<dbReference type="InterPro" id="IPR039424">
    <property type="entry name" value="SBP_5"/>
</dbReference>
<dbReference type="STRING" id="1293891.TMES_21275"/>
<evidence type="ECO:0000256" key="3">
    <source>
        <dbReference type="ARBA" id="ARBA00022448"/>
    </source>
</evidence>
<evidence type="ECO:0000256" key="5">
    <source>
        <dbReference type="SAM" id="SignalP"/>
    </source>
</evidence>
<dbReference type="GO" id="GO:0030288">
    <property type="term" value="C:outer membrane-bounded periplasmic space"/>
    <property type="evidence" value="ECO:0007669"/>
    <property type="project" value="UniProtKB-ARBA"/>
</dbReference>
<dbReference type="PIRSF" id="PIRSF002741">
    <property type="entry name" value="MppA"/>
    <property type="match status" value="1"/>
</dbReference>
<dbReference type="InterPro" id="IPR030678">
    <property type="entry name" value="Peptide/Ni-bd"/>
</dbReference>
<reference evidence="7 8" key="1">
    <citation type="submission" date="2014-03" db="EMBL/GenBank/DDBJ databases">
        <title>The draft genome sequence of Thalassospira mesophila JCM 18969.</title>
        <authorList>
            <person name="Lai Q."/>
            <person name="Shao Z."/>
        </authorList>
    </citation>
    <scope>NUCLEOTIDE SEQUENCE [LARGE SCALE GENOMIC DNA]</scope>
    <source>
        <strain evidence="7 8">JCM 18969</strain>
    </source>
</reference>
<comment type="similarity">
    <text evidence="2">Belongs to the bacterial solute-binding protein 5 family.</text>
</comment>
<dbReference type="PANTHER" id="PTHR30290">
    <property type="entry name" value="PERIPLASMIC BINDING COMPONENT OF ABC TRANSPORTER"/>
    <property type="match status" value="1"/>
</dbReference>
<evidence type="ECO:0000256" key="1">
    <source>
        <dbReference type="ARBA" id="ARBA00004418"/>
    </source>
</evidence>
<dbReference type="AlphaFoldDB" id="A0A1Y2KWP8"/>
<sequence length="506" mass="56977">MKTVLKGASLFALSMLAAANSAYASKADDTLNIAFTKELENVDGYFNSSREGVIMQRTVWDSLMYRDPATGEYKGNLATDWKWVDDVTLDLNLRKGVKFHNGADFTADDVVYTVNWVADPSHGVKTQRNVDWMKSAEKLGDYKVRLHLKAPFPAAFEYLSGPVPIYPHEYYAKVGPSGMGQHPVGTGPYKVVSVEPGKHFVLEKFDGYFKDSPKGQAKIGHLDIRTIPDINTEAAELFSGGLDWIWQVPADQAEKLKEMDQFTVANESTMRIGYIDMDAAGRTGEKNPMTDVRVRRAVAYAIDRQAIVDGLLKGKSKVVNAACFPTQFGCTQDVTKYEYNPEKAKKLLAEAGYPDGFTIDFYAYRDRSYAEALANYLNAVGIKTNFKLLQYSALRELRMKQGTPMSFQTWGSYSINDASAIVSQFFKLGSLDTARDEEIKKWLDVADSSIDPEKRKEYYAKALKKIADQAYWVPLFSYNANYVFTKDLDYTPTTDAIPRFFQMSWK</sequence>
<name>A0A1Y2KWP8_9PROT</name>
<dbReference type="GO" id="GO:1904680">
    <property type="term" value="F:peptide transmembrane transporter activity"/>
    <property type="evidence" value="ECO:0007669"/>
    <property type="project" value="TreeGrafter"/>
</dbReference>
<dbReference type="SUPFAM" id="SSF53850">
    <property type="entry name" value="Periplasmic binding protein-like II"/>
    <property type="match status" value="1"/>
</dbReference>
<evidence type="ECO:0000313" key="7">
    <source>
        <dbReference type="EMBL" id="OSQ35413.1"/>
    </source>
</evidence>
<proteinExistence type="inferred from homology"/>
<evidence type="ECO:0000259" key="6">
    <source>
        <dbReference type="Pfam" id="PF00496"/>
    </source>
</evidence>
<keyword evidence="8" id="KW-1185">Reference proteome</keyword>
<dbReference type="PROSITE" id="PS01040">
    <property type="entry name" value="SBP_BACTERIAL_5"/>
    <property type="match status" value="1"/>
</dbReference>
<feature type="domain" description="Solute-binding protein family 5" evidence="6">
    <location>
        <begin position="72"/>
        <end position="426"/>
    </location>
</feature>
<dbReference type="RefSeq" id="WP_085586462.1">
    <property type="nucleotide sequence ID" value="NZ_JFKA01000020.1"/>
</dbReference>
<organism evidence="7 8">
    <name type="scientific">Thalassospira mesophila</name>
    <dbReference type="NCBI Taxonomy" id="1293891"/>
    <lineage>
        <taxon>Bacteria</taxon>
        <taxon>Pseudomonadati</taxon>
        <taxon>Pseudomonadota</taxon>
        <taxon>Alphaproteobacteria</taxon>
        <taxon>Rhodospirillales</taxon>
        <taxon>Thalassospiraceae</taxon>
        <taxon>Thalassospira</taxon>
    </lineage>
</organism>
<dbReference type="Pfam" id="PF00496">
    <property type="entry name" value="SBP_bac_5"/>
    <property type="match status" value="1"/>
</dbReference>
<dbReference type="Proteomes" id="UP000193391">
    <property type="component" value="Unassembled WGS sequence"/>
</dbReference>
<dbReference type="Gene3D" id="3.40.190.10">
    <property type="entry name" value="Periplasmic binding protein-like II"/>
    <property type="match status" value="1"/>
</dbReference>
<dbReference type="GO" id="GO:0043190">
    <property type="term" value="C:ATP-binding cassette (ABC) transporter complex"/>
    <property type="evidence" value="ECO:0007669"/>
    <property type="project" value="InterPro"/>
</dbReference>
<feature type="chain" id="PRO_5012802096" evidence="5">
    <location>
        <begin position="25"/>
        <end position="506"/>
    </location>
</feature>
<feature type="signal peptide" evidence="5">
    <location>
        <begin position="1"/>
        <end position="24"/>
    </location>
</feature>
<gene>
    <name evidence="7" type="ORF">TMES_21275</name>
</gene>
<dbReference type="InterPro" id="IPR023765">
    <property type="entry name" value="SBP_5_CS"/>
</dbReference>
<dbReference type="Gene3D" id="3.10.105.10">
    <property type="entry name" value="Dipeptide-binding Protein, Domain 3"/>
    <property type="match status" value="1"/>
</dbReference>
<evidence type="ECO:0000256" key="4">
    <source>
        <dbReference type="ARBA" id="ARBA00022729"/>
    </source>
</evidence>
<comment type="subcellular location">
    <subcellularLocation>
        <location evidence="1">Periplasm</location>
    </subcellularLocation>
</comment>
<dbReference type="CDD" id="cd08515">
    <property type="entry name" value="PBP2_NikA_DppA_OppA_like_10"/>
    <property type="match status" value="1"/>
</dbReference>
<keyword evidence="4 5" id="KW-0732">Signal</keyword>
<dbReference type="PANTHER" id="PTHR30290:SF9">
    <property type="entry name" value="OLIGOPEPTIDE-BINDING PROTEIN APPA"/>
    <property type="match status" value="1"/>
</dbReference>
<protein>
    <submittedName>
        <fullName evidence="7">ABC transporter substrate-binding protein</fullName>
    </submittedName>
</protein>
<keyword evidence="3" id="KW-0813">Transport</keyword>
<evidence type="ECO:0000313" key="8">
    <source>
        <dbReference type="Proteomes" id="UP000193391"/>
    </source>
</evidence>
<accession>A0A1Y2KWP8</accession>
<dbReference type="OrthoDB" id="9803988at2"/>
<dbReference type="EMBL" id="JFKA01000020">
    <property type="protein sequence ID" value="OSQ35413.1"/>
    <property type="molecule type" value="Genomic_DNA"/>
</dbReference>
<dbReference type="InterPro" id="IPR000914">
    <property type="entry name" value="SBP_5_dom"/>
</dbReference>
<comment type="caution">
    <text evidence="7">The sequence shown here is derived from an EMBL/GenBank/DDBJ whole genome shotgun (WGS) entry which is preliminary data.</text>
</comment>
<dbReference type="GO" id="GO:0015833">
    <property type="term" value="P:peptide transport"/>
    <property type="evidence" value="ECO:0007669"/>
    <property type="project" value="TreeGrafter"/>
</dbReference>
<dbReference type="Gene3D" id="3.90.76.10">
    <property type="entry name" value="Dipeptide-binding Protein, Domain 1"/>
    <property type="match status" value="1"/>
</dbReference>